<reference evidence="2 3" key="1">
    <citation type="submission" date="2014-04" db="EMBL/GenBank/DDBJ databases">
        <authorList>
            <consortium name="DOE Joint Genome Institute"/>
            <person name="Kuo A."/>
            <person name="Tarkka M."/>
            <person name="Buscot F."/>
            <person name="Kohler A."/>
            <person name="Nagy L.G."/>
            <person name="Floudas D."/>
            <person name="Copeland A."/>
            <person name="Barry K.W."/>
            <person name="Cichocki N."/>
            <person name="Veneault-Fourrey C."/>
            <person name="LaButti K."/>
            <person name="Lindquist E.A."/>
            <person name="Lipzen A."/>
            <person name="Lundell T."/>
            <person name="Morin E."/>
            <person name="Murat C."/>
            <person name="Sun H."/>
            <person name="Tunlid A."/>
            <person name="Henrissat B."/>
            <person name="Grigoriev I.V."/>
            <person name="Hibbett D.S."/>
            <person name="Martin F."/>
            <person name="Nordberg H.P."/>
            <person name="Cantor M.N."/>
            <person name="Hua S.X."/>
        </authorList>
    </citation>
    <scope>NUCLEOTIDE SEQUENCE [LARGE SCALE GENOMIC DNA]</scope>
    <source>
        <strain evidence="2 3">F 1598</strain>
    </source>
</reference>
<feature type="region of interest" description="Disordered" evidence="1">
    <location>
        <begin position="283"/>
        <end position="305"/>
    </location>
</feature>
<feature type="compositionally biased region" description="Basic residues" evidence="1">
    <location>
        <begin position="288"/>
        <end position="302"/>
    </location>
</feature>
<protein>
    <submittedName>
        <fullName evidence="2">Uncharacterized protein</fullName>
    </submittedName>
</protein>
<proteinExistence type="predicted"/>
<organism evidence="2 3">
    <name type="scientific">Piloderma croceum (strain F 1598)</name>
    <dbReference type="NCBI Taxonomy" id="765440"/>
    <lineage>
        <taxon>Eukaryota</taxon>
        <taxon>Fungi</taxon>
        <taxon>Dikarya</taxon>
        <taxon>Basidiomycota</taxon>
        <taxon>Agaricomycotina</taxon>
        <taxon>Agaricomycetes</taxon>
        <taxon>Agaricomycetidae</taxon>
        <taxon>Atheliales</taxon>
        <taxon>Atheliaceae</taxon>
        <taxon>Piloderma</taxon>
    </lineage>
</organism>
<evidence type="ECO:0000256" key="1">
    <source>
        <dbReference type="SAM" id="MobiDB-lite"/>
    </source>
</evidence>
<dbReference type="EMBL" id="KN833013">
    <property type="protein sequence ID" value="KIM78806.1"/>
    <property type="molecule type" value="Genomic_DNA"/>
</dbReference>
<gene>
    <name evidence="2" type="ORF">PILCRDRAFT_575820</name>
</gene>
<dbReference type="InParanoid" id="A0A0C3FFR8"/>
<evidence type="ECO:0000313" key="3">
    <source>
        <dbReference type="Proteomes" id="UP000054166"/>
    </source>
</evidence>
<sequence>PCNPTRAFFFLFSPVTGPGIQWIKGRIRLYLFSTHPTRFPPKLSWLFLFFCELTSPGFVRLTTTATACAIYYYLIHSRRTLAMDPIAGTAQILSMLQQTLPRVVAALHSVTPDGRMEEIVEDMRRSARELTGCAEAGIISHQRMKMIHQKIDLVVEGQRALAGRKRFWDKWAKDHRKLIKRVELQVEELKSLAISTSAEVQLRRAAGQGGTPDDSAHALVANMKFKGAAEAAGVDPVLLADAIKTVFTEISTMQNKDGSPSIVSNYNYSGAVTINNYTSKASGTTHRASAKQVRHSKGRGSVKSHCVSNVPKVDLPAKPVSAVPNAVISNLAESYLDAAYAPPMPGAWRD</sequence>
<dbReference type="Proteomes" id="UP000054166">
    <property type="component" value="Unassembled WGS sequence"/>
</dbReference>
<name>A0A0C3FFR8_PILCF</name>
<reference evidence="3" key="2">
    <citation type="submission" date="2015-01" db="EMBL/GenBank/DDBJ databases">
        <title>Evolutionary Origins and Diversification of the Mycorrhizal Mutualists.</title>
        <authorList>
            <consortium name="DOE Joint Genome Institute"/>
            <consortium name="Mycorrhizal Genomics Consortium"/>
            <person name="Kohler A."/>
            <person name="Kuo A."/>
            <person name="Nagy L.G."/>
            <person name="Floudas D."/>
            <person name="Copeland A."/>
            <person name="Barry K.W."/>
            <person name="Cichocki N."/>
            <person name="Veneault-Fourrey C."/>
            <person name="LaButti K."/>
            <person name="Lindquist E.A."/>
            <person name="Lipzen A."/>
            <person name="Lundell T."/>
            <person name="Morin E."/>
            <person name="Murat C."/>
            <person name="Riley R."/>
            <person name="Ohm R."/>
            <person name="Sun H."/>
            <person name="Tunlid A."/>
            <person name="Henrissat B."/>
            <person name="Grigoriev I.V."/>
            <person name="Hibbett D.S."/>
            <person name="Martin F."/>
        </authorList>
    </citation>
    <scope>NUCLEOTIDE SEQUENCE [LARGE SCALE GENOMIC DNA]</scope>
    <source>
        <strain evidence="3">F 1598</strain>
    </source>
</reference>
<accession>A0A0C3FFR8</accession>
<keyword evidence="3" id="KW-1185">Reference proteome</keyword>
<dbReference type="AlphaFoldDB" id="A0A0C3FFR8"/>
<dbReference type="HOGENOM" id="CLU_793568_0_0_1"/>
<evidence type="ECO:0000313" key="2">
    <source>
        <dbReference type="EMBL" id="KIM78806.1"/>
    </source>
</evidence>
<feature type="non-terminal residue" evidence="2">
    <location>
        <position position="1"/>
    </location>
</feature>